<dbReference type="Gene3D" id="1.20.58.80">
    <property type="entry name" value="Phosphotransferase system, lactose/cellobiose-type IIA subunit"/>
    <property type="match status" value="1"/>
</dbReference>
<proteinExistence type="predicted"/>
<dbReference type="GO" id="GO:0046872">
    <property type="term" value="F:metal ion binding"/>
    <property type="evidence" value="ECO:0007669"/>
    <property type="project" value="UniProtKB-KW"/>
</dbReference>
<comment type="cofactor">
    <cofactor evidence="16">
        <name>Mg(2+)</name>
        <dbReference type="ChEBI" id="CHEBI:18420"/>
    </cofactor>
    <text evidence="16">Binds 1 Mg(2+) ion per trimer.</text>
</comment>
<evidence type="ECO:0000256" key="12">
    <source>
        <dbReference type="ARBA" id="ARBA00030293"/>
    </source>
</evidence>
<keyword evidence="11 16" id="KW-0460">Magnesium</keyword>
<evidence type="ECO:0000256" key="14">
    <source>
        <dbReference type="ARBA" id="ARBA00032708"/>
    </source>
</evidence>
<evidence type="ECO:0000256" key="15">
    <source>
        <dbReference type="PIRSR" id="PIRSR000699-1"/>
    </source>
</evidence>
<evidence type="ECO:0000256" key="1">
    <source>
        <dbReference type="ARBA" id="ARBA00004496"/>
    </source>
</evidence>
<dbReference type="PIRSF" id="PIRSF000699">
    <property type="entry name" value="PTS_IILac_III"/>
    <property type="match status" value="1"/>
</dbReference>
<evidence type="ECO:0000256" key="8">
    <source>
        <dbReference type="ARBA" id="ARBA00022679"/>
    </source>
</evidence>
<feature type="active site" description="Tele-phosphohistidine intermediate" evidence="15">
    <location>
        <position position="79"/>
    </location>
</feature>
<evidence type="ECO:0000313" key="18">
    <source>
        <dbReference type="EMBL" id="SHE56863.1"/>
    </source>
</evidence>
<dbReference type="InterPro" id="IPR036542">
    <property type="entry name" value="PTS_IIA_lac/cel_sf"/>
</dbReference>
<feature type="modified residue" description="Phosphohistidine; by HPr" evidence="17">
    <location>
        <position position="79"/>
    </location>
</feature>
<reference evidence="18 19" key="1">
    <citation type="submission" date="2016-11" db="EMBL/GenBank/DDBJ databases">
        <authorList>
            <person name="Jaros S."/>
            <person name="Januszkiewicz K."/>
            <person name="Wedrychowicz H."/>
        </authorList>
    </citation>
    <scope>NUCLEOTIDE SEQUENCE [LARGE SCALE GENOMIC DNA]</scope>
    <source>
        <strain evidence="18 19">DSM 15692</strain>
    </source>
</reference>
<organism evidence="18 19">
    <name type="scientific">Atopostipes suicloacalis DSM 15692</name>
    <dbReference type="NCBI Taxonomy" id="1121025"/>
    <lineage>
        <taxon>Bacteria</taxon>
        <taxon>Bacillati</taxon>
        <taxon>Bacillota</taxon>
        <taxon>Bacilli</taxon>
        <taxon>Lactobacillales</taxon>
        <taxon>Carnobacteriaceae</taxon>
        <taxon>Atopostipes</taxon>
    </lineage>
</organism>
<sequence length="105" mass="11753">MNKEEVAMVGFEIVAYSGEARSKFLNAINNLKDGGSMEESEKLIKEGEASLTKAHKSQTELLAKEASGENIELGFIFVHGQDHLMTTVMLKDILQHLLNIYRNEE</sequence>
<dbReference type="STRING" id="1121025.SAMN02745249_00705"/>
<dbReference type="Pfam" id="PF02255">
    <property type="entry name" value="PTS_IIA"/>
    <property type="match status" value="1"/>
</dbReference>
<keyword evidence="7" id="KW-0762">Sugar transport</keyword>
<dbReference type="GO" id="GO:0009401">
    <property type="term" value="P:phosphoenolpyruvate-dependent sugar phosphotransferase system"/>
    <property type="evidence" value="ECO:0007669"/>
    <property type="project" value="UniProtKB-KW"/>
</dbReference>
<protein>
    <recommendedName>
        <fullName evidence="3">PTS system lactose-specific EIIA component</fullName>
    </recommendedName>
    <alternativeName>
        <fullName evidence="12">EIIA-Lac</fullName>
    </alternativeName>
    <alternativeName>
        <fullName evidence="14">EIII-Lac</fullName>
    </alternativeName>
    <alternativeName>
        <fullName evidence="13">Lactose-specific phosphotransferase enzyme IIA component</fullName>
    </alternativeName>
</protein>
<evidence type="ECO:0000256" key="10">
    <source>
        <dbReference type="ARBA" id="ARBA00022723"/>
    </source>
</evidence>
<keyword evidence="8" id="KW-0808">Transferase</keyword>
<evidence type="ECO:0000256" key="6">
    <source>
        <dbReference type="ARBA" id="ARBA00022553"/>
    </source>
</evidence>
<keyword evidence="19" id="KW-1185">Reference proteome</keyword>
<dbReference type="SUPFAM" id="SSF46973">
    <property type="entry name" value="Enzyme IIa from lactose specific PTS, IIa-lac"/>
    <property type="match status" value="1"/>
</dbReference>
<evidence type="ECO:0000256" key="17">
    <source>
        <dbReference type="PROSITE-ProRule" id="PRU00418"/>
    </source>
</evidence>
<dbReference type="GO" id="GO:0005737">
    <property type="term" value="C:cytoplasm"/>
    <property type="evidence" value="ECO:0007669"/>
    <property type="project" value="UniProtKB-SubCell"/>
</dbReference>
<dbReference type="Proteomes" id="UP000184128">
    <property type="component" value="Unassembled WGS sequence"/>
</dbReference>
<keyword evidence="9" id="KW-0598">Phosphotransferase system</keyword>
<evidence type="ECO:0000256" key="3">
    <source>
        <dbReference type="ARBA" id="ARBA00014322"/>
    </source>
</evidence>
<keyword evidence="10 16" id="KW-0479">Metal-binding</keyword>
<dbReference type="PROSITE" id="PS51095">
    <property type="entry name" value="PTS_EIIA_TYPE_3"/>
    <property type="match status" value="1"/>
</dbReference>
<dbReference type="AlphaFoldDB" id="A0A1M4UJX4"/>
<dbReference type="InterPro" id="IPR003188">
    <property type="entry name" value="PTS_IIA_lac/cel"/>
</dbReference>
<feature type="binding site" evidence="16">
    <location>
        <position position="82"/>
    </location>
    <ligand>
        <name>Mg(2+)</name>
        <dbReference type="ChEBI" id="CHEBI:18420"/>
        <note>ligand shared between all trimeric partners</note>
    </ligand>
</feature>
<keyword evidence="5" id="KW-0963">Cytoplasm</keyword>
<evidence type="ECO:0000256" key="7">
    <source>
        <dbReference type="ARBA" id="ARBA00022597"/>
    </source>
</evidence>
<accession>A0A1M4UJX4</accession>
<comment type="subunit">
    <text evidence="2">Homotrimer.</text>
</comment>
<dbReference type="PANTHER" id="PTHR34382">
    <property type="entry name" value="PTS SYSTEM N,N'-DIACETYLCHITOBIOSE-SPECIFIC EIIA COMPONENT"/>
    <property type="match status" value="1"/>
</dbReference>
<dbReference type="OrthoDB" id="350602at2"/>
<evidence type="ECO:0000256" key="9">
    <source>
        <dbReference type="ARBA" id="ARBA00022683"/>
    </source>
</evidence>
<dbReference type="PANTHER" id="PTHR34382:SF9">
    <property type="entry name" value="PHOSPHOTRANSFERASE SYSTEM SUGAR-SPECIFIC EII COMPONENT"/>
    <property type="match status" value="1"/>
</dbReference>
<dbReference type="CDD" id="cd00215">
    <property type="entry name" value="PTS_IIA_lac"/>
    <property type="match status" value="1"/>
</dbReference>
<evidence type="ECO:0000256" key="16">
    <source>
        <dbReference type="PIRSR" id="PIRSR000699-2"/>
    </source>
</evidence>
<dbReference type="EMBL" id="FQUF01000008">
    <property type="protein sequence ID" value="SHE56863.1"/>
    <property type="molecule type" value="Genomic_DNA"/>
</dbReference>
<evidence type="ECO:0000256" key="5">
    <source>
        <dbReference type="ARBA" id="ARBA00022490"/>
    </source>
</evidence>
<gene>
    <name evidence="18" type="ORF">SAMN02745249_00705</name>
</gene>
<dbReference type="RefSeq" id="WP_073296507.1">
    <property type="nucleotide sequence ID" value="NZ_FQUF01000008.1"/>
</dbReference>
<evidence type="ECO:0000256" key="13">
    <source>
        <dbReference type="ARBA" id="ARBA00031467"/>
    </source>
</evidence>
<evidence type="ECO:0000256" key="2">
    <source>
        <dbReference type="ARBA" id="ARBA00011233"/>
    </source>
</evidence>
<name>A0A1M4UJX4_9LACT</name>
<dbReference type="GO" id="GO:0016740">
    <property type="term" value="F:transferase activity"/>
    <property type="evidence" value="ECO:0007669"/>
    <property type="project" value="UniProtKB-KW"/>
</dbReference>
<evidence type="ECO:0000256" key="4">
    <source>
        <dbReference type="ARBA" id="ARBA00022448"/>
    </source>
</evidence>
<evidence type="ECO:0000313" key="19">
    <source>
        <dbReference type="Proteomes" id="UP000184128"/>
    </source>
</evidence>
<keyword evidence="6" id="KW-0597">Phosphoprotein</keyword>
<keyword evidence="4" id="KW-0813">Transport</keyword>
<comment type="subcellular location">
    <subcellularLocation>
        <location evidence="1">Cytoplasm</location>
    </subcellularLocation>
</comment>
<evidence type="ECO:0000256" key="11">
    <source>
        <dbReference type="ARBA" id="ARBA00022842"/>
    </source>
</evidence>